<evidence type="ECO:0000313" key="1">
    <source>
        <dbReference type="EMBL" id="SFV73092.1"/>
    </source>
</evidence>
<reference evidence="2" key="1">
    <citation type="submission" date="2016-10" db="EMBL/GenBank/DDBJ databases">
        <authorList>
            <person name="Wegmann U."/>
        </authorList>
    </citation>
    <scope>NUCLEOTIDE SEQUENCE [LARGE SCALE GENOMIC DNA]</scope>
</reference>
<organism evidence="1 2">
    <name type="scientific">Desulfovibrio piger</name>
    <dbReference type="NCBI Taxonomy" id="901"/>
    <lineage>
        <taxon>Bacteria</taxon>
        <taxon>Pseudomonadati</taxon>
        <taxon>Thermodesulfobacteriota</taxon>
        <taxon>Desulfovibrionia</taxon>
        <taxon>Desulfovibrionales</taxon>
        <taxon>Desulfovibrionaceae</taxon>
        <taxon>Desulfovibrio</taxon>
    </lineage>
</organism>
<dbReference type="Proteomes" id="UP000186323">
    <property type="component" value="Chromosome I"/>
</dbReference>
<proteinExistence type="predicted"/>
<gene>
    <name evidence="1" type="ORF">DESPIGER_1241</name>
</gene>
<name>A0A1K1LED1_9BACT</name>
<evidence type="ECO:0000313" key="2">
    <source>
        <dbReference type="Proteomes" id="UP000186323"/>
    </source>
</evidence>
<protein>
    <submittedName>
        <fullName evidence="1">Uncharacterized protein</fullName>
    </submittedName>
</protein>
<sequence>MHALDIRAHCATPWFGHLNGLDPRSGPVWKRLWMYWNQHTRPAPSWQ</sequence>
<keyword evidence="2" id="KW-1185">Reference proteome</keyword>
<dbReference type="EMBL" id="LT630450">
    <property type="protein sequence ID" value="SFV73092.1"/>
    <property type="molecule type" value="Genomic_DNA"/>
</dbReference>
<dbReference type="KEGG" id="dpg:DESPIGER_1241"/>
<dbReference type="AlphaFoldDB" id="A0A1K1LED1"/>
<accession>A0A1K1LED1</accession>